<dbReference type="Pfam" id="PF04195">
    <property type="entry name" value="Transposase_28"/>
    <property type="match status" value="1"/>
</dbReference>
<evidence type="ECO:0000313" key="2">
    <source>
        <dbReference type="EMBL" id="CAJ1965476.1"/>
    </source>
</evidence>
<gene>
    <name evidence="2" type="ORF">AYBTSS11_LOCUS20862</name>
</gene>
<feature type="domain" description="Transposase (putative) gypsy type" evidence="1">
    <location>
        <begin position="65"/>
        <end position="104"/>
    </location>
</feature>
<organism evidence="2 3">
    <name type="scientific">Sphenostylis stenocarpa</name>
    <dbReference type="NCBI Taxonomy" id="92480"/>
    <lineage>
        <taxon>Eukaryota</taxon>
        <taxon>Viridiplantae</taxon>
        <taxon>Streptophyta</taxon>
        <taxon>Embryophyta</taxon>
        <taxon>Tracheophyta</taxon>
        <taxon>Spermatophyta</taxon>
        <taxon>Magnoliopsida</taxon>
        <taxon>eudicotyledons</taxon>
        <taxon>Gunneridae</taxon>
        <taxon>Pentapetalae</taxon>
        <taxon>rosids</taxon>
        <taxon>fabids</taxon>
        <taxon>Fabales</taxon>
        <taxon>Fabaceae</taxon>
        <taxon>Papilionoideae</taxon>
        <taxon>50 kb inversion clade</taxon>
        <taxon>NPAAA clade</taxon>
        <taxon>indigoferoid/millettioid clade</taxon>
        <taxon>Phaseoleae</taxon>
        <taxon>Sphenostylis</taxon>
    </lineage>
</organism>
<keyword evidence="3" id="KW-1185">Reference proteome</keyword>
<sequence length="120" mass="13582">MAHSVGDEELEWSEKYPVLAHAYTPSIESSCSIIVAPWIMCVMAKKVLRSTSTWTSCLLSDIHVHLPFDEFMMGILHVLNITPTHLHPNSWAALQAFYLLCEALHAKSFFLTSIPDRLLQ</sequence>
<accession>A0AA86SZP6</accession>
<protein>
    <recommendedName>
        <fullName evidence="1">Transposase (putative) gypsy type domain-containing protein</fullName>
    </recommendedName>
</protein>
<dbReference type="InterPro" id="IPR007321">
    <property type="entry name" value="Transposase_28"/>
</dbReference>
<dbReference type="AlphaFoldDB" id="A0AA86SZP6"/>
<evidence type="ECO:0000313" key="3">
    <source>
        <dbReference type="Proteomes" id="UP001189624"/>
    </source>
</evidence>
<dbReference type="Proteomes" id="UP001189624">
    <property type="component" value="Chromosome 6"/>
</dbReference>
<reference evidence="2" key="1">
    <citation type="submission" date="2023-10" db="EMBL/GenBank/DDBJ databases">
        <authorList>
            <person name="Domelevo Entfellner J.-B."/>
        </authorList>
    </citation>
    <scope>NUCLEOTIDE SEQUENCE</scope>
</reference>
<name>A0AA86SZP6_9FABA</name>
<dbReference type="EMBL" id="OY731403">
    <property type="protein sequence ID" value="CAJ1965476.1"/>
    <property type="molecule type" value="Genomic_DNA"/>
</dbReference>
<evidence type="ECO:0000259" key="1">
    <source>
        <dbReference type="Pfam" id="PF04195"/>
    </source>
</evidence>
<dbReference type="Gramene" id="rna-AYBTSS11_LOCUS20862">
    <property type="protein sequence ID" value="CAJ1965476.1"/>
    <property type="gene ID" value="gene-AYBTSS11_LOCUS20862"/>
</dbReference>
<proteinExistence type="predicted"/>